<evidence type="ECO:0000313" key="2">
    <source>
        <dbReference type="Proteomes" id="UP000540412"/>
    </source>
</evidence>
<reference evidence="1 2" key="1">
    <citation type="submission" date="2020-08" db="EMBL/GenBank/DDBJ databases">
        <title>Sequencing the genomes of 1000 actinobacteria strains.</title>
        <authorList>
            <person name="Klenk H.-P."/>
        </authorList>
    </citation>
    <scope>NUCLEOTIDE SEQUENCE [LARGE SCALE GENOMIC DNA]</scope>
    <source>
        <strain evidence="1 2">DSM 43582</strain>
    </source>
</reference>
<protein>
    <recommendedName>
        <fullName evidence="3">Polyketide cyclase/dehydrase/lipid transport protein</fullName>
    </recommendedName>
</protein>
<name>A0A7W9PI82_9NOCA</name>
<organism evidence="1 2">
    <name type="scientific">Nocardia transvalensis</name>
    <dbReference type="NCBI Taxonomy" id="37333"/>
    <lineage>
        <taxon>Bacteria</taxon>
        <taxon>Bacillati</taxon>
        <taxon>Actinomycetota</taxon>
        <taxon>Actinomycetes</taxon>
        <taxon>Mycobacteriales</taxon>
        <taxon>Nocardiaceae</taxon>
        <taxon>Nocardia</taxon>
    </lineage>
</organism>
<dbReference type="Pfam" id="PF10604">
    <property type="entry name" value="Polyketide_cyc2"/>
    <property type="match status" value="1"/>
</dbReference>
<dbReference type="AlphaFoldDB" id="A0A7W9PI82"/>
<proteinExistence type="predicted"/>
<keyword evidence="2" id="KW-1185">Reference proteome</keyword>
<gene>
    <name evidence="1" type="ORF">BJY24_005556</name>
</gene>
<dbReference type="InterPro" id="IPR023393">
    <property type="entry name" value="START-like_dom_sf"/>
</dbReference>
<sequence>MSEIRRLEPGELRLGSKAEIRQPNQPRRVWVVTELENGSSFTWETHGKAFGFYAEHTVHPSHDGTEVVLEFGITGPTAPVVSLLARRKVQAMVDTEADSLKSHCETA</sequence>
<dbReference type="Proteomes" id="UP000540412">
    <property type="component" value="Unassembled WGS sequence"/>
</dbReference>
<dbReference type="EMBL" id="JACHIT010000002">
    <property type="protein sequence ID" value="MBB5916644.1"/>
    <property type="molecule type" value="Genomic_DNA"/>
</dbReference>
<dbReference type="SUPFAM" id="SSF55961">
    <property type="entry name" value="Bet v1-like"/>
    <property type="match status" value="1"/>
</dbReference>
<dbReference type="InterPro" id="IPR019587">
    <property type="entry name" value="Polyketide_cyclase/dehydratase"/>
</dbReference>
<dbReference type="Gene3D" id="3.30.530.20">
    <property type="match status" value="1"/>
</dbReference>
<comment type="caution">
    <text evidence="1">The sequence shown here is derived from an EMBL/GenBank/DDBJ whole genome shotgun (WGS) entry which is preliminary data.</text>
</comment>
<evidence type="ECO:0008006" key="3">
    <source>
        <dbReference type="Google" id="ProtNLM"/>
    </source>
</evidence>
<accession>A0A7W9PI82</accession>
<evidence type="ECO:0000313" key="1">
    <source>
        <dbReference type="EMBL" id="MBB5916644.1"/>
    </source>
</evidence>